<dbReference type="InterPro" id="IPR001754">
    <property type="entry name" value="OMPdeCOase_dom"/>
</dbReference>
<comment type="function">
    <text evidence="16">Bifunctional enzyme catalyzing the last two steps of de novo pyrimidine biosynthesis, orotate phosphoribosyltransferase (OPRT), which converts orotate to orotidine-5'-monophosphate (OMP), and orotidine-5'-monophosphate decarboxylase (ODC), the terminal enzymatic reaction that decarboxylates OMP to uridine monophosphate (UMP).</text>
</comment>
<dbReference type="GO" id="GO:0044205">
    <property type="term" value="P:'de novo' UMP biosynthetic process"/>
    <property type="evidence" value="ECO:0007669"/>
    <property type="project" value="UniProtKB-UniPathway"/>
</dbReference>
<dbReference type="PROSITE" id="PS00156">
    <property type="entry name" value="OMPDECASE"/>
    <property type="match status" value="1"/>
</dbReference>
<dbReference type="PANTHER" id="PTHR19278">
    <property type="entry name" value="OROTATE PHOSPHORIBOSYLTRANSFERASE"/>
    <property type="match status" value="1"/>
</dbReference>
<keyword evidence="11" id="KW-0665">Pyrimidine biosynthesis</keyword>
<dbReference type="InterPro" id="IPR023031">
    <property type="entry name" value="OPRT"/>
</dbReference>
<dbReference type="CDD" id="cd06223">
    <property type="entry name" value="PRTases_typeI"/>
    <property type="match status" value="1"/>
</dbReference>
<evidence type="ECO:0000256" key="15">
    <source>
        <dbReference type="ARBA" id="ARBA00051700"/>
    </source>
</evidence>
<dbReference type="CDD" id="cd04725">
    <property type="entry name" value="OMP_decarboxylase_like"/>
    <property type="match status" value="1"/>
</dbReference>
<evidence type="ECO:0000256" key="6">
    <source>
        <dbReference type="ARBA" id="ARBA00012321"/>
    </source>
</evidence>
<keyword evidence="8" id="KW-0328">Glycosyltransferase</keyword>
<reference evidence="19" key="1">
    <citation type="submission" date="2025-08" db="UniProtKB">
        <authorList>
            <consortium name="RefSeq"/>
        </authorList>
    </citation>
    <scope>IDENTIFICATION</scope>
</reference>
<dbReference type="Pfam" id="PF00215">
    <property type="entry name" value="OMPdecase"/>
    <property type="match status" value="1"/>
</dbReference>
<keyword evidence="12" id="KW-0456">Lyase</keyword>
<dbReference type="Gene3D" id="3.40.50.2020">
    <property type="match status" value="1"/>
</dbReference>
<dbReference type="GO" id="GO:0004590">
    <property type="term" value="F:orotidine-5'-phosphate decarboxylase activity"/>
    <property type="evidence" value="ECO:0007669"/>
    <property type="project" value="UniProtKB-EC"/>
</dbReference>
<dbReference type="Gene3D" id="3.20.20.70">
    <property type="entry name" value="Aldolase class I"/>
    <property type="match status" value="1"/>
</dbReference>
<evidence type="ECO:0000256" key="2">
    <source>
        <dbReference type="ARBA" id="ARBA00004889"/>
    </source>
</evidence>
<evidence type="ECO:0000256" key="1">
    <source>
        <dbReference type="ARBA" id="ARBA00004861"/>
    </source>
</evidence>
<dbReference type="KEGG" id="osn:115211853"/>
<evidence type="ECO:0000256" key="13">
    <source>
        <dbReference type="ARBA" id="ARBA00023268"/>
    </source>
</evidence>
<dbReference type="InterPro" id="IPR014732">
    <property type="entry name" value="OMPdecase"/>
</dbReference>
<dbReference type="RefSeq" id="XP_029636436.1">
    <property type="nucleotide sequence ID" value="XM_029780576.2"/>
</dbReference>
<evidence type="ECO:0000256" key="14">
    <source>
        <dbReference type="ARBA" id="ARBA00051583"/>
    </source>
</evidence>
<evidence type="ECO:0000256" key="9">
    <source>
        <dbReference type="ARBA" id="ARBA00022679"/>
    </source>
</evidence>
<evidence type="ECO:0000256" key="10">
    <source>
        <dbReference type="ARBA" id="ARBA00022793"/>
    </source>
</evidence>
<evidence type="ECO:0000256" key="7">
    <source>
        <dbReference type="ARBA" id="ARBA00015047"/>
    </source>
</evidence>
<keyword evidence="13" id="KW-0511">Multifunctional enzyme</keyword>
<evidence type="ECO:0000256" key="3">
    <source>
        <dbReference type="ARBA" id="ARBA00006221"/>
    </source>
</evidence>
<dbReference type="InterPro" id="IPR000836">
    <property type="entry name" value="PRTase_dom"/>
</dbReference>
<dbReference type="HAMAP" id="MF_01208">
    <property type="entry name" value="PyrE"/>
    <property type="match status" value="1"/>
</dbReference>
<evidence type="ECO:0000256" key="11">
    <source>
        <dbReference type="ARBA" id="ARBA00022975"/>
    </source>
</evidence>
<comment type="similarity">
    <text evidence="4">In the C-terminal section; belongs to the OMP decarboxylase family.</text>
</comment>
<proteinExistence type="inferred from homology"/>
<comment type="pathway">
    <text evidence="1">Pyrimidine metabolism; UMP biosynthesis via de novo pathway; UMP from orotate: step 2/2.</text>
</comment>
<dbReference type="NCBIfam" id="TIGR01740">
    <property type="entry name" value="pyrF"/>
    <property type="match status" value="1"/>
</dbReference>
<keyword evidence="18" id="KW-1185">Reference proteome</keyword>
<comment type="catalytic activity">
    <reaction evidence="14">
        <text>orotidine 5'-phosphate + H(+) = UMP + CO2</text>
        <dbReference type="Rhea" id="RHEA:11596"/>
        <dbReference type="ChEBI" id="CHEBI:15378"/>
        <dbReference type="ChEBI" id="CHEBI:16526"/>
        <dbReference type="ChEBI" id="CHEBI:57538"/>
        <dbReference type="ChEBI" id="CHEBI:57865"/>
        <dbReference type="EC" id="4.1.1.23"/>
    </reaction>
    <physiologicalReaction direction="left-to-right" evidence="14">
        <dbReference type="Rhea" id="RHEA:11597"/>
    </physiologicalReaction>
</comment>
<comment type="catalytic activity">
    <reaction evidence="15">
        <text>orotidine 5'-phosphate + diphosphate = orotate + 5-phospho-alpha-D-ribose 1-diphosphate</text>
        <dbReference type="Rhea" id="RHEA:10380"/>
        <dbReference type="ChEBI" id="CHEBI:30839"/>
        <dbReference type="ChEBI" id="CHEBI:33019"/>
        <dbReference type="ChEBI" id="CHEBI:57538"/>
        <dbReference type="ChEBI" id="CHEBI:58017"/>
        <dbReference type="EC" id="2.4.2.10"/>
    </reaction>
    <physiologicalReaction direction="right-to-left" evidence="15">
        <dbReference type="Rhea" id="RHEA:10382"/>
    </physiologicalReaction>
</comment>
<dbReference type="EC" id="2.4.2.10" evidence="5"/>
<evidence type="ECO:0000256" key="12">
    <source>
        <dbReference type="ARBA" id="ARBA00023239"/>
    </source>
</evidence>
<dbReference type="GO" id="GO:0004588">
    <property type="term" value="F:orotate phosphoribosyltransferase activity"/>
    <property type="evidence" value="ECO:0007669"/>
    <property type="project" value="UniProtKB-EC"/>
</dbReference>
<comment type="subunit">
    <text evidence="17">Homodimer; dimerization is required for enzymatic activity.</text>
</comment>
<evidence type="ECO:0000256" key="5">
    <source>
        <dbReference type="ARBA" id="ARBA00011971"/>
    </source>
</evidence>
<accession>A0A6P7SEN5</accession>
<evidence type="ECO:0000313" key="18">
    <source>
        <dbReference type="Proteomes" id="UP000515154"/>
    </source>
</evidence>
<evidence type="ECO:0000256" key="4">
    <source>
        <dbReference type="ARBA" id="ARBA00009769"/>
    </source>
</evidence>
<dbReference type="UniPathway" id="UPA00070">
    <property type="reaction ID" value="UER00119"/>
</dbReference>
<dbReference type="InterPro" id="IPR004467">
    <property type="entry name" value="Or_phspho_trans_dom"/>
</dbReference>
<sequence length="475" mass="52822">MELIVKLFDIGCVKFGNFTLKSGIEAPIYFDFRILVSFPQLMNEVSSMMYECLPDGKKDFARICGVPYTALPLATCIAVNHNVPMLVKRKEAKDYGTKKMVEGNFQQNDKCLIIEDVVTSGSSIIETALSLRSLGICVTDAIVLLNREQGCEINLKQHNLNIHSLFTLKQFLEILSENNKISTETVLNVSQFITMNQTGHNFLKLKDEETEAKLPRISQQTLNFQQRAELCSHPVAKRLFTIMAKKQTNLILSVDFTSCAKILEIVEKIAPYICAVKTHIDIVLDFNMNFISQLVKLSEEFNFILFEDRKFSDIGSTVFHQYTGGVYLISSWAHLVNAHSVPGDGVIKGLKKSGMTDSRACVLIAEMSSAGNLAEGEYTRSTIKMAEEHSDFVIGFICQKKLLSDPKFIHMTPGVKMSAGKDDLGQQYLTPEKAICVHGSDAIIVGRGIIEDPDPVAAAKNFQAAAYAAYETQVE</sequence>
<gene>
    <name evidence="19" type="primary">LOC115211853</name>
</gene>
<dbReference type="InterPro" id="IPR011060">
    <property type="entry name" value="RibuloseP-bd_barrel"/>
</dbReference>
<evidence type="ECO:0000313" key="19">
    <source>
        <dbReference type="RefSeq" id="XP_029636436.1"/>
    </source>
</evidence>
<evidence type="ECO:0000256" key="16">
    <source>
        <dbReference type="ARBA" id="ARBA00060327"/>
    </source>
</evidence>
<dbReference type="NCBIfam" id="TIGR00336">
    <property type="entry name" value="pyrE"/>
    <property type="match status" value="1"/>
</dbReference>
<evidence type="ECO:0000256" key="17">
    <source>
        <dbReference type="ARBA" id="ARBA00063898"/>
    </source>
</evidence>
<dbReference type="FunFam" id="3.40.50.2020:FF:000025">
    <property type="entry name" value="Uridine monophosphate synthetase"/>
    <property type="match status" value="1"/>
</dbReference>
<dbReference type="EC" id="4.1.1.23" evidence="6"/>
<keyword evidence="9" id="KW-0808">Transferase</keyword>
<dbReference type="SUPFAM" id="SSF53271">
    <property type="entry name" value="PRTase-like"/>
    <property type="match status" value="1"/>
</dbReference>
<protein>
    <recommendedName>
        <fullName evidence="7">Uridine 5'-monophosphate synthase</fullName>
        <ecNumber evidence="5">2.4.2.10</ecNumber>
        <ecNumber evidence="6">4.1.1.23</ecNumber>
    </recommendedName>
</protein>
<dbReference type="PANTHER" id="PTHR19278:SF9">
    <property type="entry name" value="URIDINE 5'-MONOPHOSPHATE SYNTHASE"/>
    <property type="match status" value="1"/>
</dbReference>
<dbReference type="InterPro" id="IPR029057">
    <property type="entry name" value="PRTase-like"/>
</dbReference>
<evidence type="ECO:0000256" key="8">
    <source>
        <dbReference type="ARBA" id="ARBA00022676"/>
    </source>
</evidence>
<dbReference type="InterPro" id="IPR018089">
    <property type="entry name" value="OMPdecase_AS"/>
</dbReference>
<comment type="similarity">
    <text evidence="3">In the N-terminal section; belongs to the purine/pyrimidine phosphoribosyltransferase family.</text>
</comment>
<dbReference type="Proteomes" id="UP000515154">
    <property type="component" value="Linkage group LG5"/>
</dbReference>
<dbReference type="AlphaFoldDB" id="A0A6P7SEN5"/>
<dbReference type="InterPro" id="IPR013785">
    <property type="entry name" value="Aldolase_TIM"/>
</dbReference>
<dbReference type="SMART" id="SM00934">
    <property type="entry name" value="OMPdecase"/>
    <property type="match status" value="1"/>
</dbReference>
<name>A0A6P7SEN5_9MOLL</name>
<dbReference type="GO" id="GO:0006207">
    <property type="term" value="P:'de novo' pyrimidine nucleobase biosynthetic process"/>
    <property type="evidence" value="ECO:0007669"/>
    <property type="project" value="InterPro"/>
</dbReference>
<organism evidence="18 19">
    <name type="scientific">Octopus sinensis</name>
    <name type="common">East Asian common octopus</name>
    <dbReference type="NCBI Taxonomy" id="2607531"/>
    <lineage>
        <taxon>Eukaryota</taxon>
        <taxon>Metazoa</taxon>
        <taxon>Spiralia</taxon>
        <taxon>Lophotrochozoa</taxon>
        <taxon>Mollusca</taxon>
        <taxon>Cephalopoda</taxon>
        <taxon>Coleoidea</taxon>
        <taxon>Octopodiformes</taxon>
        <taxon>Octopoda</taxon>
        <taxon>Incirrata</taxon>
        <taxon>Octopodidae</taxon>
        <taxon>Octopus</taxon>
    </lineage>
</organism>
<comment type="pathway">
    <text evidence="2">Pyrimidine metabolism; UMP biosynthesis via de novo pathway; UMP from orotate: step 1/2.</text>
</comment>
<keyword evidence="10" id="KW-0210">Decarboxylase</keyword>
<dbReference type="FunFam" id="3.20.20.70:FF:000092">
    <property type="entry name" value="Uridine monophosphate synthetase"/>
    <property type="match status" value="1"/>
</dbReference>
<dbReference type="SUPFAM" id="SSF51366">
    <property type="entry name" value="Ribulose-phoshate binding barrel"/>
    <property type="match status" value="1"/>
</dbReference>